<keyword evidence="3" id="KW-1185">Reference proteome</keyword>
<feature type="compositionally biased region" description="Polar residues" evidence="1">
    <location>
        <begin position="16"/>
        <end position="26"/>
    </location>
</feature>
<gene>
    <name evidence="2" type="ORF">O181_071319</name>
</gene>
<dbReference type="Proteomes" id="UP000765509">
    <property type="component" value="Unassembled WGS sequence"/>
</dbReference>
<reference evidence="2" key="1">
    <citation type="submission" date="2021-03" db="EMBL/GenBank/DDBJ databases">
        <title>Draft genome sequence of rust myrtle Austropuccinia psidii MF-1, a brazilian biotype.</title>
        <authorList>
            <person name="Quecine M.C."/>
            <person name="Pachon D.M.R."/>
            <person name="Bonatelli M.L."/>
            <person name="Correr F.H."/>
            <person name="Franceschini L.M."/>
            <person name="Leite T.F."/>
            <person name="Margarido G.R.A."/>
            <person name="Almeida C.A."/>
            <person name="Ferrarezi J.A."/>
            <person name="Labate C.A."/>
        </authorList>
    </citation>
    <scope>NUCLEOTIDE SEQUENCE</scope>
    <source>
        <strain evidence="2">MF-1</strain>
    </source>
</reference>
<accession>A0A9Q3F2Z4</accession>
<sequence length="118" mass="13760">MTIDPKNPPDQVQKGFPSSQRKTSPSVMDPGLQEPGMGHIWYYIQLCTFFPQQSNDDTFNTQLCHFKSFHQPISPFQREDLSRSSWQFMVECTRPFKDTNRLTPQVLAFHLKGILPRE</sequence>
<proteinExistence type="predicted"/>
<dbReference type="EMBL" id="AVOT02036987">
    <property type="protein sequence ID" value="MBW0531604.1"/>
    <property type="molecule type" value="Genomic_DNA"/>
</dbReference>
<evidence type="ECO:0000313" key="3">
    <source>
        <dbReference type="Proteomes" id="UP000765509"/>
    </source>
</evidence>
<protein>
    <submittedName>
        <fullName evidence="2">Uncharacterized protein</fullName>
    </submittedName>
</protein>
<name>A0A9Q3F2Z4_9BASI</name>
<comment type="caution">
    <text evidence="2">The sequence shown here is derived from an EMBL/GenBank/DDBJ whole genome shotgun (WGS) entry which is preliminary data.</text>
</comment>
<organism evidence="2 3">
    <name type="scientific">Austropuccinia psidii MF-1</name>
    <dbReference type="NCBI Taxonomy" id="1389203"/>
    <lineage>
        <taxon>Eukaryota</taxon>
        <taxon>Fungi</taxon>
        <taxon>Dikarya</taxon>
        <taxon>Basidiomycota</taxon>
        <taxon>Pucciniomycotina</taxon>
        <taxon>Pucciniomycetes</taxon>
        <taxon>Pucciniales</taxon>
        <taxon>Sphaerophragmiaceae</taxon>
        <taxon>Austropuccinia</taxon>
    </lineage>
</organism>
<evidence type="ECO:0000256" key="1">
    <source>
        <dbReference type="SAM" id="MobiDB-lite"/>
    </source>
</evidence>
<feature type="region of interest" description="Disordered" evidence="1">
    <location>
        <begin position="1"/>
        <end position="30"/>
    </location>
</feature>
<dbReference type="AlphaFoldDB" id="A0A9Q3F2Z4"/>
<evidence type="ECO:0000313" key="2">
    <source>
        <dbReference type="EMBL" id="MBW0531604.1"/>
    </source>
</evidence>